<feature type="non-terminal residue" evidence="7">
    <location>
        <position position="1"/>
    </location>
</feature>
<dbReference type="GO" id="GO:0016491">
    <property type="term" value="F:oxidoreductase activity"/>
    <property type="evidence" value="ECO:0007669"/>
    <property type="project" value="UniProtKB-KW"/>
</dbReference>
<dbReference type="AlphaFoldDB" id="X0UKR4"/>
<keyword evidence="5" id="KW-0560">Oxidoreductase</keyword>
<name>X0UKR4_9ZZZZ</name>
<keyword evidence="3" id="KW-0285">Flavoprotein</keyword>
<accession>X0UKR4</accession>
<keyword evidence="4" id="KW-0288">FMN</keyword>
<evidence type="ECO:0000256" key="3">
    <source>
        <dbReference type="ARBA" id="ARBA00022630"/>
    </source>
</evidence>
<evidence type="ECO:0000256" key="1">
    <source>
        <dbReference type="ARBA" id="ARBA00001917"/>
    </source>
</evidence>
<dbReference type="InterPro" id="IPR000415">
    <property type="entry name" value="Nitroreductase-like"/>
</dbReference>
<evidence type="ECO:0000313" key="7">
    <source>
        <dbReference type="EMBL" id="GAG06404.1"/>
    </source>
</evidence>
<dbReference type="InterPro" id="IPR029479">
    <property type="entry name" value="Nitroreductase"/>
</dbReference>
<comment type="similarity">
    <text evidence="2">Belongs to the nitroreductase family.</text>
</comment>
<comment type="cofactor">
    <cofactor evidence="1">
        <name>FMN</name>
        <dbReference type="ChEBI" id="CHEBI:58210"/>
    </cofactor>
</comment>
<organism evidence="7">
    <name type="scientific">marine sediment metagenome</name>
    <dbReference type="NCBI Taxonomy" id="412755"/>
    <lineage>
        <taxon>unclassified sequences</taxon>
        <taxon>metagenomes</taxon>
        <taxon>ecological metagenomes</taxon>
    </lineage>
</organism>
<dbReference type="PANTHER" id="PTHR43673:SF2">
    <property type="entry name" value="NITROREDUCTASE"/>
    <property type="match status" value="1"/>
</dbReference>
<evidence type="ECO:0000256" key="2">
    <source>
        <dbReference type="ARBA" id="ARBA00007118"/>
    </source>
</evidence>
<dbReference type="PANTHER" id="PTHR43673">
    <property type="entry name" value="NAD(P)H NITROREDUCTASE YDGI-RELATED"/>
    <property type="match status" value="1"/>
</dbReference>
<protein>
    <recommendedName>
        <fullName evidence="6">Nitroreductase domain-containing protein</fullName>
    </recommendedName>
</protein>
<evidence type="ECO:0000259" key="6">
    <source>
        <dbReference type="Pfam" id="PF00881"/>
    </source>
</evidence>
<feature type="domain" description="Nitroreductase" evidence="6">
    <location>
        <begin position="2"/>
        <end position="184"/>
    </location>
</feature>
<sequence length="204" mass="23743">RYKDKPVPREIIDRIIDAAHSSPTGTGRRAIGVIVIDNPKTLATLSELVYQEYEGLEKYLKNPIARFFIKRQVKRRKGNEMLRTLLDFVMPGMHWYIRWYREGKSDEILRDCPALMLFHSPIYEPMSAYNCVIAAFHAIMMAQVMGIGTCFNDLIPQVCFRGPIRNLLGLSDDREVYASITMGYSKYQFKRMPPRKLAEVRYLK</sequence>
<dbReference type="SUPFAM" id="SSF55469">
    <property type="entry name" value="FMN-dependent nitroreductase-like"/>
    <property type="match status" value="1"/>
</dbReference>
<reference evidence="7" key="1">
    <citation type="journal article" date="2014" name="Front. Microbiol.">
        <title>High frequency of phylogenetically diverse reductive dehalogenase-homologous genes in deep subseafloor sedimentary metagenomes.</title>
        <authorList>
            <person name="Kawai M."/>
            <person name="Futagami T."/>
            <person name="Toyoda A."/>
            <person name="Takaki Y."/>
            <person name="Nishi S."/>
            <person name="Hori S."/>
            <person name="Arai W."/>
            <person name="Tsubouchi T."/>
            <person name="Morono Y."/>
            <person name="Uchiyama I."/>
            <person name="Ito T."/>
            <person name="Fujiyama A."/>
            <person name="Inagaki F."/>
            <person name="Takami H."/>
        </authorList>
    </citation>
    <scope>NUCLEOTIDE SEQUENCE</scope>
    <source>
        <strain evidence="7">Expedition CK06-06</strain>
    </source>
</reference>
<gene>
    <name evidence="7" type="ORF">S01H1_46249</name>
</gene>
<proteinExistence type="inferred from homology"/>
<evidence type="ECO:0000256" key="5">
    <source>
        <dbReference type="ARBA" id="ARBA00023002"/>
    </source>
</evidence>
<dbReference type="Gene3D" id="3.40.109.10">
    <property type="entry name" value="NADH Oxidase"/>
    <property type="match status" value="1"/>
</dbReference>
<dbReference type="Pfam" id="PF00881">
    <property type="entry name" value="Nitroreductase"/>
    <property type="match status" value="1"/>
</dbReference>
<evidence type="ECO:0000256" key="4">
    <source>
        <dbReference type="ARBA" id="ARBA00022643"/>
    </source>
</evidence>
<comment type="caution">
    <text evidence="7">The sequence shown here is derived from an EMBL/GenBank/DDBJ whole genome shotgun (WGS) entry which is preliminary data.</text>
</comment>
<dbReference type="EMBL" id="BARS01029604">
    <property type="protein sequence ID" value="GAG06404.1"/>
    <property type="molecule type" value="Genomic_DNA"/>
</dbReference>